<feature type="transmembrane region" description="Helical" evidence="1">
    <location>
        <begin position="27"/>
        <end position="48"/>
    </location>
</feature>
<protein>
    <submittedName>
        <fullName evidence="2">Uncharacterized protein</fullName>
    </submittedName>
</protein>
<sequence length="108" mass="13286">MTFLFFFFQICTRVAYAFFLRFEHFPLLLLLLISDGYYSSLLLFTVFLRSPNLNMPRSHSYFLFFSFFFFGYPVFFSAFHRLYFSPPLDRQDPLTRKCERRKQDRSKY</sequence>
<evidence type="ECO:0000256" key="1">
    <source>
        <dbReference type="SAM" id="Phobius"/>
    </source>
</evidence>
<keyword evidence="1" id="KW-1133">Transmembrane helix</keyword>
<organism evidence="2">
    <name type="scientific">Palpitomonas bilix</name>
    <dbReference type="NCBI Taxonomy" id="652834"/>
    <lineage>
        <taxon>Eukaryota</taxon>
        <taxon>Eukaryota incertae sedis</taxon>
    </lineage>
</organism>
<accession>A0A7S3G9T8</accession>
<dbReference type="EMBL" id="HBIB01035823">
    <property type="protein sequence ID" value="CAE0260937.1"/>
    <property type="molecule type" value="Transcribed_RNA"/>
</dbReference>
<gene>
    <name evidence="2" type="ORF">PBIL07802_LOCUS23226</name>
</gene>
<keyword evidence="1" id="KW-0812">Transmembrane</keyword>
<name>A0A7S3G9T8_9EUKA</name>
<dbReference type="AlphaFoldDB" id="A0A7S3G9T8"/>
<reference evidence="2" key="1">
    <citation type="submission" date="2021-01" db="EMBL/GenBank/DDBJ databases">
        <authorList>
            <person name="Corre E."/>
            <person name="Pelletier E."/>
            <person name="Niang G."/>
            <person name="Scheremetjew M."/>
            <person name="Finn R."/>
            <person name="Kale V."/>
            <person name="Holt S."/>
            <person name="Cochrane G."/>
            <person name="Meng A."/>
            <person name="Brown T."/>
            <person name="Cohen L."/>
        </authorList>
    </citation>
    <scope>NUCLEOTIDE SEQUENCE</scope>
    <source>
        <strain evidence="2">NIES-2562</strain>
    </source>
</reference>
<keyword evidence="1" id="KW-0472">Membrane</keyword>
<evidence type="ECO:0000313" key="2">
    <source>
        <dbReference type="EMBL" id="CAE0260937.1"/>
    </source>
</evidence>
<proteinExistence type="predicted"/>
<feature type="transmembrane region" description="Helical" evidence="1">
    <location>
        <begin position="60"/>
        <end position="79"/>
    </location>
</feature>